<evidence type="ECO:0000256" key="13">
    <source>
        <dbReference type="RuleBase" id="RU000461"/>
    </source>
</evidence>
<comment type="cofactor">
    <cofactor evidence="1 12">
        <name>heme</name>
        <dbReference type="ChEBI" id="CHEBI:30413"/>
    </cofactor>
</comment>
<dbReference type="CDD" id="cd11072">
    <property type="entry name" value="CYP71-like"/>
    <property type="match status" value="1"/>
</dbReference>
<reference evidence="15 16" key="1">
    <citation type="journal article" date="2021" name="Nat. Commun.">
        <title>Incipient diploidization of the medicinal plant Perilla within 10,000 years.</title>
        <authorList>
            <person name="Zhang Y."/>
            <person name="Shen Q."/>
            <person name="Leng L."/>
            <person name="Zhang D."/>
            <person name="Chen S."/>
            <person name="Shi Y."/>
            <person name="Ning Z."/>
            <person name="Chen S."/>
        </authorList>
    </citation>
    <scope>NUCLEOTIDE SEQUENCE [LARGE SCALE GENOMIC DNA]</scope>
    <source>
        <strain evidence="16">cv. PC099</strain>
    </source>
</reference>
<sequence length="499" mass="56610">MSIFLLLSALPIILILYFQTQKHKHAKKLHAPAGPPALPFIGNLHRFDGRFPHTYLYRLSKQYGPIMSLKLGLRRVVVISSAAVVKEIMKSHDVVFSSRPVLVALRRLSYNGLDVAFSPYNDMWREMRKVSTIHLFSSKQVQSFRPIFNDEVSKMIEKIAGDASSSTITDLSETMLSFANNTICRVAVGKSYGDEGYGKNRFFDLLHDAQTVLGGFFVEDYLPTFRWIDKVSGMAAKLEKNFEELDSVYDELIEEHMNPNMPKSKEVDIINILLGIKRDGTSPFDLTSDHIKALLMNIIFGGSDTTSAVIVWVMTALMKKPWLMKKVQAEIRQMVGKKDLIDEEDISKLPYLRAVIKETMRLYPPAPILVARETIQKCRIHGYEIEAGTTVYINAWAIARDPVSWKNPNEFVPERFLETDLDVRGQNPEVIPFGFGRRGCPGIGIGMSVVELALANVLYRFEWELPHGMKEEEIDFEVVPGMTMHKKNALRLVAKLVLL</sequence>
<keyword evidence="11" id="KW-0472">Membrane</keyword>
<protein>
    <recommendedName>
        <fullName evidence="17">Cytochrome P450</fullName>
    </recommendedName>
</protein>
<evidence type="ECO:0000256" key="1">
    <source>
        <dbReference type="ARBA" id="ARBA00001971"/>
    </source>
</evidence>
<keyword evidence="16" id="KW-1185">Reference proteome</keyword>
<keyword evidence="6 12" id="KW-0479">Metal-binding</keyword>
<evidence type="ECO:0000256" key="11">
    <source>
        <dbReference type="ARBA" id="ARBA00023136"/>
    </source>
</evidence>
<dbReference type="Gene3D" id="1.10.630.10">
    <property type="entry name" value="Cytochrome P450"/>
    <property type="match status" value="1"/>
</dbReference>
<evidence type="ECO:0008006" key="17">
    <source>
        <dbReference type="Google" id="ProtNLM"/>
    </source>
</evidence>
<organism evidence="15 16">
    <name type="scientific">Perilla frutescens var. hirtella</name>
    <name type="common">Perilla citriodora</name>
    <name type="synonym">Perilla setoyensis</name>
    <dbReference type="NCBI Taxonomy" id="608512"/>
    <lineage>
        <taxon>Eukaryota</taxon>
        <taxon>Viridiplantae</taxon>
        <taxon>Streptophyta</taxon>
        <taxon>Embryophyta</taxon>
        <taxon>Tracheophyta</taxon>
        <taxon>Spermatophyta</taxon>
        <taxon>Magnoliopsida</taxon>
        <taxon>eudicotyledons</taxon>
        <taxon>Gunneridae</taxon>
        <taxon>Pentapetalae</taxon>
        <taxon>asterids</taxon>
        <taxon>lamiids</taxon>
        <taxon>Lamiales</taxon>
        <taxon>Lamiaceae</taxon>
        <taxon>Nepetoideae</taxon>
        <taxon>Elsholtzieae</taxon>
        <taxon>Perilla</taxon>
    </lineage>
</organism>
<dbReference type="Proteomes" id="UP001190926">
    <property type="component" value="Unassembled WGS sequence"/>
</dbReference>
<keyword evidence="10 13" id="KW-0503">Monooxygenase</keyword>
<keyword evidence="9 12" id="KW-0408">Iron</keyword>
<evidence type="ECO:0000256" key="5">
    <source>
        <dbReference type="ARBA" id="ARBA00022692"/>
    </source>
</evidence>
<dbReference type="GO" id="GO:0004497">
    <property type="term" value="F:monooxygenase activity"/>
    <property type="evidence" value="ECO:0007669"/>
    <property type="project" value="UniProtKB-KW"/>
</dbReference>
<keyword evidence="8 13" id="KW-0560">Oxidoreductase</keyword>
<gene>
    <name evidence="15" type="ORF">C2S53_012208</name>
</gene>
<evidence type="ECO:0000256" key="6">
    <source>
        <dbReference type="ARBA" id="ARBA00022723"/>
    </source>
</evidence>
<dbReference type="EMBL" id="SDAM02029601">
    <property type="protein sequence ID" value="KAH6755506.1"/>
    <property type="molecule type" value="Genomic_DNA"/>
</dbReference>
<evidence type="ECO:0000256" key="8">
    <source>
        <dbReference type="ARBA" id="ARBA00023002"/>
    </source>
</evidence>
<dbReference type="PRINTS" id="PR00463">
    <property type="entry name" value="EP450I"/>
</dbReference>
<evidence type="ECO:0000256" key="2">
    <source>
        <dbReference type="ARBA" id="ARBA00004167"/>
    </source>
</evidence>
<keyword evidence="4 12" id="KW-0349">Heme</keyword>
<proteinExistence type="inferred from homology"/>
<keyword evidence="14" id="KW-0732">Signal</keyword>
<comment type="subcellular location">
    <subcellularLocation>
        <location evidence="2">Membrane</location>
        <topology evidence="2">Single-pass membrane protein</topology>
    </subcellularLocation>
</comment>
<dbReference type="SUPFAM" id="SSF48264">
    <property type="entry name" value="Cytochrome P450"/>
    <property type="match status" value="1"/>
</dbReference>
<evidence type="ECO:0000256" key="7">
    <source>
        <dbReference type="ARBA" id="ARBA00022989"/>
    </source>
</evidence>
<evidence type="ECO:0000313" key="15">
    <source>
        <dbReference type="EMBL" id="KAH6755506.1"/>
    </source>
</evidence>
<dbReference type="InterPro" id="IPR017972">
    <property type="entry name" value="Cyt_P450_CS"/>
</dbReference>
<dbReference type="PROSITE" id="PS00086">
    <property type="entry name" value="CYTOCHROME_P450"/>
    <property type="match status" value="1"/>
</dbReference>
<dbReference type="GO" id="GO:0016705">
    <property type="term" value="F:oxidoreductase activity, acting on paired donors, with incorporation or reduction of molecular oxygen"/>
    <property type="evidence" value="ECO:0007669"/>
    <property type="project" value="InterPro"/>
</dbReference>
<dbReference type="Pfam" id="PF00067">
    <property type="entry name" value="p450"/>
    <property type="match status" value="1"/>
</dbReference>
<dbReference type="GO" id="GO:0020037">
    <property type="term" value="F:heme binding"/>
    <property type="evidence" value="ECO:0007669"/>
    <property type="project" value="InterPro"/>
</dbReference>
<evidence type="ECO:0000256" key="4">
    <source>
        <dbReference type="ARBA" id="ARBA00022617"/>
    </source>
</evidence>
<dbReference type="PANTHER" id="PTHR47955">
    <property type="entry name" value="CYTOCHROME P450 FAMILY 71 PROTEIN"/>
    <property type="match status" value="1"/>
</dbReference>
<evidence type="ECO:0000256" key="3">
    <source>
        <dbReference type="ARBA" id="ARBA00010617"/>
    </source>
</evidence>
<keyword evidence="5" id="KW-0812">Transmembrane</keyword>
<dbReference type="GO" id="GO:0016020">
    <property type="term" value="C:membrane"/>
    <property type="evidence" value="ECO:0007669"/>
    <property type="project" value="UniProtKB-SubCell"/>
</dbReference>
<name>A0AAD4NWY4_PERFH</name>
<comment type="similarity">
    <text evidence="3 13">Belongs to the cytochrome P450 family.</text>
</comment>
<evidence type="ECO:0000256" key="14">
    <source>
        <dbReference type="SAM" id="SignalP"/>
    </source>
</evidence>
<dbReference type="PANTHER" id="PTHR47955:SF22">
    <property type="entry name" value="CYTOCHROME P450 83B1-LIKE"/>
    <property type="match status" value="1"/>
</dbReference>
<evidence type="ECO:0000256" key="10">
    <source>
        <dbReference type="ARBA" id="ARBA00023033"/>
    </source>
</evidence>
<feature type="signal peptide" evidence="14">
    <location>
        <begin position="1"/>
        <end position="20"/>
    </location>
</feature>
<evidence type="ECO:0000256" key="12">
    <source>
        <dbReference type="PIRSR" id="PIRSR602401-1"/>
    </source>
</evidence>
<dbReference type="FunFam" id="1.10.630.10:FF:000011">
    <property type="entry name" value="Cytochrome P450 83B1"/>
    <property type="match status" value="1"/>
</dbReference>
<comment type="caution">
    <text evidence="15">The sequence shown here is derived from an EMBL/GenBank/DDBJ whole genome shotgun (WGS) entry which is preliminary data.</text>
</comment>
<dbReference type="AlphaFoldDB" id="A0AAD4NWY4"/>
<accession>A0AAD4NWY4</accession>
<dbReference type="InterPro" id="IPR002401">
    <property type="entry name" value="Cyt_P450_E_grp-I"/>
</dbReference>
<dbReference type="InterPro" id="IPR036396">
    <property type="entry name" value="Cyt_P450_sf"/>
</dbReference>
<evidence type="ECO:0000313" key="16">
    <source>
        <dbReference type="Proteomes" id="UP001190926"/>
    </source>
</evidence>
<feature type="chain" id="PRO_5041910321" description="Cytochrome P450" evidence="14">
    <location>
        <begin position="21"/>
        <end position="499"/>
    </location>
</feature>
<keyword evidence="7" id="KW-1133">Transmembrane helix</keyword>
<feature type="binding site" description="axial binding residue" evidence="12">
    <location>
        <position position="440"/>
    </location>
    <ligand>
        <name>heme</name>
        <dbReference type="ChEBI" id="CHEBI:30413"/>
    </ligand>
    <ligandPart>
        <name>Fe</name>
        <dbReference type="ChEBI" id="CHEBI:18248"/>
    </ligandPart>
</feature>
<dbReference type="PRINTS" id="PR00385">
    <property type="entry name" value="P450"/>
</dbReference>
<dbReference type="InterPro" id="IPR001128">
    <property type="entry name" value="Cyt_P450"/>
</dbReference>
<evidence type="ECO:0000256" key="9">
    <source>
        <dbReference type="ARBA" id="ARBA00023004"/>
    </source>
</evidence>
<dbReference type="GO" id="GO:0005506">
    <property type="term" value="F:iron ion binding"/>
    <property type="evidence" value="ECO:0007669"/>
    <property type="project" value="InterPro"/>
</dbReference>